<evidence type="ECO:0000256" key="1">
    <source>
        <dbReference type="SAM" id="MobiDB-lite"/>
    </source>
</evidence>
<dbReference type="EMBL" id="JACVVK020000429">
    <property type="protein sequence ID" value="KAK7474675.1"/>
    <property type="molecule type" value="Genomic_DNA"/>
</dbReference>
<comment type="caution">
    <text evidence="2">The sequence shown here is derived from an EMBL/GenBank/DDBJ whole genome shotgun (WGS) entry which is preliminary data.</text>
</comment>
<dbReference type="AlphaFoldDB" id="A0ABD0JIY5"/>
<dbReference type="Proteomes" id="UP001519460">
    <property type="component" value="Unassembled WGS sequence"/>
</dbReference>
<feature type="compositionally biased region" description="Basic and acidic residues" evidence="1">
    <location>
        <begin position="19"/>
        <end position="30"/>
    </location>
</feature>
<keyword evidence="3" id="KW-1185">Reference proteome</keyword>
<protein>
    <submittedName>
        <fullName evidence="2">Uncharacterized protein</fullName>
    </submittedName>
</protein>
<feature type="region of interest" description="Disordered" evidence="1">
    <location>
        <begin position="1"/>
        <end position="56"/>
    </location>
</feature>
<evidence type="ECO:0000313" key="2">
    <source>
        <dbReference type="EMBL" id="KAK7474675.1"/>
    </source>
</evidence>
<evidence type="ECO:0000313" key="3">
    <source>
        <dbReference type="Proteomes" id="UP001519460"/>
    </source>
</evidence>
<name>A0ABD0JIY5_9CAEN</name>
<feature type="non-terminal residue" evidence="2">
    <location>
        <position position="1"/>
    </location>
</feature>
<sequence length="56" mass="6366">STGRQTAEPELVPRPRRRPVQEQDRLEPQREASAQLPDKPSSELASTSGENIFREH</sequence>
<organism evidence="2 3">
    <name type="scientific">Batillaria attramentaria</name>
    <dbReference type="NCBI Taxonomy" id="370345"/>
    <lineage>
        <taxon>Eukaryota</taxon>
        <taxon>Metazoa</taxon>
        <taxon>Spiralia</taxon>
        <taxon>Lophotrochozoa</taxon>
        <taxon>Mollusca</taxon>
        <taxon>Gastropoda</taxon>
        <taxon>Caenogastropoda</taxon>
        <taxon>Sorbeoconcha</taxon>
        <taxon>Cerithioidea</taxon>
        <taxon>Batillariidae</taxon>
        <taxon>Batillaria</taxon>
    </lineage>
</organism>
<reference evidence="2 3" key="1">
    <citation type="journal article" date="2023" name="Sci. Data">
        <title>Genome assembly of the Korean intertidal mud-creeper Batillaria attramentaria.</title>
        <authorList>
            <person name="Patra A.K."/>
            <person name="Ho P.T."/>
            <person name="Jun S."/>
            <person name="Lee S.J."/>
            <person name="Kim Y."/>
            <person name="Won Y.J."/>
        </authorList>
    </citation>
    <scope>NUCLEOTIDE SEQUENCE [LARGE SCALE GENOMIC DNA]</scope>
    <source>
        <strain evidence="2">Wonlab-2016</strain>
    </source>
</reference>
<gene>
    <name evidence="2" type="ORF">BaRGS_00034099</name>
</gene>
<accession>A0ABD0JIY5</accession>
<proteinExistence type="predicted"/>